<accession>A0ABV5LWL4</accession>
<dbReference type="Proteomes" id="UP001589748">
    <property type="component" value="Unassembled WGS sequence"/>
</dbReference>
<keyword evidence="3" id="KW-1185">Reference proteome</keyword>
<sequence length="197" mass="20756">MNPTDDGPTDAEVAMARYAAARLAPGAPLRVEEFEDSAGRTRLDVAVFPDVPVAGLHTVATLSLHRHAAAVADPADPVELLTVLESPDVDLVAGLLAACCFALVAEGEPARAGTVLPDVAGDLLEVPVPHLVLTAPGSFPGLSRYRLADGVDVHWLQAVPLHETERRLLQERGLDALEDAFEAAGVDVADLWRNPVV</sequence>
<organism evidence="2 3">
    <name type="scientific">Kineococcus gynurae</name>
    <dbReference type="NCBI Taxonomy" id="452979"/>
    <lineage>
        <taxon>Bacteria</taxon>
        <taxon>Bacillati</taxon>
        <taxon>Actinomycetota</taxon>
        <taxon>Actinomycetes</taxon>
        <taxon>Kineosporiales</taxon>
        <taxon>Kineosporiaceae</taxon>
        <taxon>Kineococcus</taxon>
    </lineage>
</organism>
<proteinExistence type="predicted"/>
<evidence type="ECO:0000259" key="1">
    <source>
        <dbReference type="Pfam" id="PF05076"/>
    </source>
</evidence>
<name>A0ABV5LWL4_9ACTN</name>
<protein>
    <submittedName>
        <fullName evidence="2">Suppressor of fused domain protein</fullName>
    </submittedName>
</protein>
<comment type="caution">
    <text evidence="2">The sequence shown here is derived from an EMBL/GenBank/DDBJ whole genome shotgun (WGS) entry which is preliminary data.</text>
</comment>
<dbReference type="Pfam" id="PF05076">
    <property type="entry name" value="SUFU"/>
    <property type="match status" value="1"/>
</dbReference>
<evidence type="ECO:0000313" key="2">
    <source>
        <dbReference type="EMBL" id="MFB9378482.1"/>
    </source>
</evidence>
<evidence type="ECO:0000313" key="3">
    <source>
        <dbReference type="Proteomes" id="UP001589748"/>
    </source>
</evidence>
<feature type="domain" description="Suppressor of fused-like" evidence="1">
    <location>
        <begin position="41"/>
        <end position="193"/>
    </location>
</feature>
<dbReference type="RefSeq" id="WP_380136882.1">
    <property type="nucleotide sequence ID" value="NZ_JBHLUI010000008.1"/>
</dbReference>
<reference evidence="2 3" key="1">
    <citation type="submission" date="2024-09" db="EMBL/GenBank/DDBJ databases">
        <authorList>
            <person name="Sun Q."/>
            <person name="Mori K."/>
        </authorList>
    </citation>
    <scope>NUCLEOTIDE SEQUENCE [LARGE SCALE GENOMIC DNA]</scope>
    <source>
        <strain evidence="2 3">TISTR 1856</strain>
    </source>
</reference>
<gene>
    <name evidence="2" type="ORF">ACFFVI_16070</name>
</gene>
<dbReference type="EMBL" id="JBHMDM010000007">
    <property type="protein sequence ID" value="MFB9378482.1"/>
    <property type="molecule type" value="Genomic_DNA"/>
</dbReference>
<dbReference type="InterPro" id="IPR020941">
    <property type="entry name" value="SUFU-like_domain"/>
</dbReference>